<accession>A0A9P5MRU2</accession>
<proteinExistence type="predicted"/>
<feature type="non-terminal residue" evidence="1">
    <location>
        <position position="125"/>
    </location>
</feature>
<comment type="caution">
    <text evidence="1">The sequence shown here is derived from an EMBL/GenBank/DDBJ whole genome shotgun (WGS) entry which is preliminary data.</text>
</comment>
<feature type="non-terminal residue" evidence="1">
    <location>
        <position position="1"/>
    </location>
</feature>
<protein>
    <submittedName>
        <fullName evidence="1">Uncharacterized protein</fullName>
    </submittedName>
</protein>
<dbReference type="AlphaFoldDB" id="A0A9P5MRU2"/>
<sequence>AHTSYPFGLHSLLALPWDYSTHCDGFFLVSHLCAGVVETKSGQCKACNDLGKNEYLEKIVARYTNGVHENTLLIFHGIGGLVDVVCRKTMAINVLCLCCLNNVKKLLGKEGTIDVHKQMLMALSS</sequence>
<reference evidence="1" key="2">
    <citation type="journal article" date="2020" name="Nat. Commun.">
        <title>Large-scale genome sequencing of mycorrhizal fungi provides insights into the early evolution of symbiotic traits.</title>
        <authorList>
            <person name="Miyauchi S."/>
            <person name="Kiss E."/>
            <person name="Kuo A."/>
            <person name="Drula E."/>
            <person name="Kohler A."/>
            <person name="Sanchez-Garcia M."/>
            <person name="Morin E."/>
            <person name="Andreopoulos B."/>
            <person name="Barry K.W."/>
            <person name="Bonito G."/>
            <person name="Buee M."/>
            <person name="Carver A."/>
            <person name="Chen C."/>
            <person name="Cichocki N."/>
            <person name="Clum A."/>
            <person name="Culley D."/>
            <person name="Crous P.W."/>
            <person name="Fauchery L."/>
            <person name="Girlanda M."/>
            <person name="Hayes R.D."/>
            <person name="Keri Z."/>
            <person name="LaButti K."/>
            <person name="Lipzen A."/>
            <person name="Lombard V."/>
            <person name="Magnuson J."/>
            <person name="Maillard F."/>
            <person name="Murat C."/>
            <person name="Nolan M."/>
            <person name="Ohm R.A."/>
            <person name="Pangilinan J."/>
            <person name="Pereira M.F."/>
            <person name="Perotto S."/>
            <person name="Peter M."/>
            <person name="Pfister S."/>
            <person name="Riley R."/>
            <person name="Sitrit Y."/>
            <person name="Stielow J.B."/>
            <person name="Szollosi G."/>
            <person name="Zifcakova L."/>
            <person name="Stursova M."/>
            <person name="Spatafora J.W."/>
            <person name="Tedersoo L."/>
            <person name="Vaario L.M."/>
            <person name="Yamada A."/>
            <person name="Yan M."/>
            <person name="Wang P."/>
            <person name="Xu J."/>
            <person name="Bruns T."/>
            <person name="Baldrian P."/>
            <person name="Vilgalys R."/>
            <person name="Dunand C."/>
            <person name="Henrissat B."/>
            <person name="Grigoriev I.V."/>
            <person name="Hibbett D."/>
            <person name="Nagy L.G."/>
            <person name="Martin F.M."/>
        </authorList>
    </citation>
    <scope>NUCLEOTIDE SEQUENCE</scope>
    <source>
        <strain evidence="1">Prilba</strain>
    </source>
</reference>
<name>A0A9P5MRU2_9AGAM</name>
<dbReference type="OrthoDB" id="3235983at2759"/>
<organism evidence="1 2">
    <name type="scientific">Russula ochroleuca</name>
    <dbReference type="NCBI Taxonomy" id="152965"/>
    <lineage>
        <taxon>Eukaryota</taxon>
        <taxon>Fungi</taxon>
        <taxon>Dikarya</taxon>
        <taxon>Basidiomycota</taxon>
        <taxon>Agaricomycotina</taxon>
        <taxon>Agaricomycetes</taxon>
        <taxon>Russulales</taxon>
        <taxon>Russulaceae</taxon>
        <taxon>Russula</taxon>
    </lineage>
</organism>
<dbReference type="EMBL" id="WHVB01000015">
    <property type="protein sequence ID" value="KAF8476415.1"/>
    <property type="molecule type" value="Genomic_DNA"/>
</dbReference>
<evidence type="ECO:0000313" key="1">
    <source>
        <dbReference type="EMBL" id="KAF8476415.1"/>
    </source>
</evidence>
<gene>
    <name evidence="1" type="ORF">DFH94DRAFT_619448</name>
</gene>
<dbReference type="Proteomes" id="UP000759537">
    <property type="component" value="Unassembled WGS sequence"/>
</dbReference>
<keyword evidence="2" id="KW-1185">Reference proteome</keyword>
<reference evidence="1" key="1">
    <citation type="submission" date="2019-10" db="EMBL/GenBank/DDBJ databases">
        <authorList>
            <consortium name="DOE Joint Genome Institute"/>
            <person name="Kuo A."/>
            <person name="Miyauchi S."/>
            <person name="Kiss E."/>
            <person name="Drula E."/>
            <person name="Kohler A."/>
            <person name="Sanchez-Garcia M."/>
            <person name="Andreopoulos B."/>
            <person name="Barry K.W."/>
            <person name="Bonito G."/>
            <person name="Buee M."/>
            <person name="Carver A."/>
            <person name="Chen C."/>
            <person name="Cichocki N."/>
            <person name="Clum A."/>
            <person name="Culley D."/>
            <person name="Crous P.W."/>
            <person name="Fauchery L."/>
            <person name="Girlanda M."/>
            <person name="Hayes R."/>
            <person name="Keri Z."/>
            <person name="LaButti K."/>
            <person name="Lipzen A."/>
            <person name="Lombard V."/>
            <person name="Magnuson J."/>
            <person name="Maillard F."/>
            <person name="Morin E."/>
            <person name="Murat C."/>
            <person name="Nolan M."/>
            <person name="Ohm R."/>
            <person name="Pangilinan J."/>
            <person name="Pereira M."/>
            <person name="Perotto S."/>
            <person name="Peter M."/>
            <person name="Riley R."/>
            <person name="Sitrit Y."/>
            <person name="Stielow B."/>
            <person name="Szollosi G."/>
            <person name="Zifcakova L."/>
            <person name="Stursova M."/>
            <person name="Spatafora J.W."/>
            <person name="Tedersoo L."/>
            <person name="Vaario L.-M."/>
            <person name="Yamada A."/>
            <person name="Yan M."/>
            <person name="Wang P."/>
            <person name="Xu J."/>
            <person name="Bruns T."/>
            <person name="Baldrian P."/>
            <person name="Vilgalys R."/>
            <person name="Henrissat B."/>
            <person name="Grigoriev I.V."/>
            <person name="Hibbett D."/>
            <person name="Nagy L.G."/>
            <person name="Martin F.M."/>
        </authorList>
    </citation>
    <scope>NUCLEOTIDE SEQUENCE</scope>
    <source>
        <strain evidence="1">Prilba</strain>
    </source>
</reference>
<evidence type="ECO:0000313" key="2">
    <source>
        <dbReference type="Proteomes" id="UP000759537"/>
    </source>
</evidence>